<dbReference type="EMBL" id="LKEU01000044">
    <property type="protein sequence ID" value="OFV69187.1"/>
    <property type="molecule type" value="Genomic_DNA"/>
</dbReference>
<organism evidence="1 2">
    <name type="scientific">Acetobacterium wieringae</name>
    <dbReference type="NCBI Taxonomy" id="52694"/>
    <lineage>
        <taxon>Bacteria</taxon>
        <taxon>Bacillati</taxon>
        <taxon>Bacillota</taxon>
        <taxon>Clostridia</taxon>
        <taxon>Eubacteriales</taxon>
        <taxon>Eubacteriaceae</taxon>
        <taxon>Acetobacterium</taxon>
    </lineage>
</organism>
<comment type="caution">
    <text evidence="1">The sequence shown here is derived from an EMBL/GenBank/DDBJ whole genome shotgun (WGS) entry which is preliminary data.</text>
</comment>
<dbReference type="OrthoDB" id="2676127at2"/>
<protein>
    <submittedName>
        <fullName evidence="1">Uncharacterized protein</fullName>
    </submittedName>
</protein>
<dbReference type="RefSeq" id="WP_070372623.1">
    <property type="nucleotide sequence ID" value="NZ_LKEU01000044.1"/>
</dbReference>
<dbReference type="Proteomes" id="UP000176244">
    <property type="component" value="Unassembled WGS sequence"/>
</dbReference>
<sequence>MSSKKMIIANFNIVFGDDEEPLLNYFDSAILPAFKSEFKKKSGDNEYSFMKVEIKEIDEDGLVLTGIIVKETTIEIKSKFDDEGVLIDTDERYPTAPFSLFAIHLKNHRMTLVKNQKGSPDLKSFSSTFKKVLKLYIRSENEIRKGNDVDLIPRPVVNIVGIPMRESIKEALGKVMKINKLTLRFYPLNGDLDFGPLFDDLISDLRNKVGSKTGSIILNSPTSINGVIEVIEAAQGTIDPLFNVTYPDKSKGTINNNTISENMDITLDDVGNIASELDQVVERTKDFESIAFITPENQEIFTKNRAKILPFINKKR</sequence>
<dbReference type="AlphaFoldDB" id="A0A1F2PCW1"/>
<name>A0A1F2PCW1_9FIRM</name>
<evidence type="ECO:0000313" key="2">
    <source>
        <dbReference type="Proteomes" id="UP000176244"/>
    </source>
</evidence>
<dbReference type="STRING" id="52694.ACWI_33810"/>
<proteinExistence type="predicted"/>
<gene>
    <name evidence="1" type="ORF">ACWI_33810</name>
</gene>
<reference evidence="1 2" key="1">
    <citation type="submission" date="2015-09" db="EMBL/GenBank/DDBJ databases">
        <title>Genome sequence of Acetobacterium wieringae DSM 1911.</title>
        <authorList>
            <person name="Poehlein A."/>
            <person name="Bengelsdorf F.R."/>
            <person name="Schiel-Bengelsdorf B."/>
            <person name="Duerre P."/>
            <person name="Daniel R."/>
        </authorList>
    </citation>
    <scope>NUCLEOTIDE SEQUENCE [LARGE SCALE GENOMIC DNA]</scope>
    <source>
        <strain evidence="1 2">DSM 1911</strain>
    </source>
</reference>
<evidence type="ECO:0000313" key="1">
    <source>
        <dbReference type="EMBL" id="OFV69187.1"/>
    </source>
</evidence>
<accession>A0A1F2PCW1</accession>